<reference evidence="1 2" key="1">
    <citation type="journal article" date="2019" name="Int. J. Syst. Evol. Microbiol.">
        <title>Thermogemmatispora aurantia sp. nov. and Thermogemmatispora argillosa sp. nov., within the class Ktedonobacteria, and emended description of the genus Thermogemmatispora.</title>
        <authorList>
            <person name="Zheng Y."/>
            <person name="Wang C.M."/>
            <person name="Sakai Y."/>
            <person name="Abe K."/>
            <person name="Yokota A."/>
            <person name="Yabe S."/>
        </authorList>
    </citation>
    <scope>NUCLEOTIDE SEQUENCE [LARGE SCALE GENOMIC DNA]</scope>
    <source>
        <strain evidence="1 2">A1-2</strain>
    </source>
</reference>
<evidence type="ECO:0000313" key="2">
    <source>
        <dbReference type="Proteomes" id="UP000334820"/>
    </source>
</evidence>
<dbReference type="AlphaFoldDB" id="A0A5J4KFL0"/>
<keyword evidence="2" id="KW-1185">Reference proteome</keyword>
<gene>
    <name evidence="1" type="ORF">KTAU_33220</name>
</gene>
<sequence length="67" mass="7639">MICHRIVAKKEEGDKVQLATTERAVDSESGVARERREAEADDRQIVRRLSRTPRLFRLRPPSLLAGP</sequence>
<dbReference type="Proteomes" id="UP000334820">
    <property type="component" value="Unassembled WGS sequence"/>
</dbReference>
<name>A0A5J4KFL0_9CHLR</name>
<protein>
    <submittedName>
        <fullName evidence="1">Uncharacterized protein</fullName>
    </submittedName>
</protein>
<organism evidence="1 2">
    <name type="scientific">Thermogemmatispora aurantia</name>
    <dbReference type="NCBI Taxonomy" id="2045279"/>
    <lineage>
        <taxon>Bacteria</taxon>
        <taxon>Bacillati</taxon>
        <taxon>Chloroflexota</taxon>
        <taxon>Ktedonobacteria</taxon>
        <taxon>Thermogemmatisporales</taxon>
        <taxon>Thermogemmatisporaceae</taxon>
        <taxon>Thermogemmatispora</taxon>
    </lineage>
</organism>
<comment type="caution">
    <text evidence="1">The sequence shown here is derived from an EMBL/GenBank/DDBJ whole genome shotgun (WGS) entry which is preliminary data.</text>
</comment>
<dbReference type="EMBL" id="BKZV01000005">
    <property type="protein sequence ID" value="GER84686.1"/>
    <property type="molecule type" value="Genomic_DNA"/>
</dbReference>
<proteinExistence type="predicted"/>
<accession>A0A5J4KFL0</accession>
<evidence type="ECO:0000313" key="1">
    <source>
        <dbReference type="EMBL" id="GER84686.1"/>
    </source>
</evidence>